<dbReference type="EMBL" id="VBOZ01000013">
    <property type="protein sequence ID" value="TMQ65403.1"/>
    <property type="molecule type" value="Genomic_DNA"/>
</dbReference>
<dbReference type="Gene3D" id="2.40.420.20">
    <property type="match status" value="1"/>
</dbReference>
<evidence type="ECO:0000313" key="4">
    <source>
        <dbReference type="Proteomes" id="UP000317691"/>
    </source>
</evidence>
<name>A0A538TP44_UNCEI</name>
<proteinExistence type="inferred from homology"/>
<feature type="region of interest" description="Disordered" evidence="2">
    <location>
        <begin position="1"/>
        <end position="49"/>
    </location>
</feature>
<dbReference type="SUPFAM" id="SSF111369">
    <property type="entry name" value="HlyD-like secretion proteins"/>
    <property type="match status" value="1"/>
</dbReference>
<dbReference type="NCBIfam" id="TIGR01730">
    <property type="entry name" value="RND_mfp"/>
    <property type="match status" value="1"/>
</dbReference>
<dbReference type="InterPro" id="IPR006143">
    <property type="entry name" value="RND_pump_MFP"/>
</dbReference>
<reference evidence="3 4" key="1">
    <citation type="journal article" date="2019" name="Nat. Microbiol.">
        <title>Mediterranean grassland soil C-N compound turnover is dependent on rainfall and depth, and is mediated by genomically divergent microorganisms.</title>
        <authorList>
            <person name="Diamond S."/>
            <person name="Andeer P.F."/>
            <person name="Li Z."/>
            <person name="Crits-Christoph A."/>
            <person name="Burstein D."/>
            <person name="Anantharaman K."/>
            <person name="Lane K.R."/>
            <person name="Thomas B.C."/>
            <person name="Pan C."/>
            <person name="Northen T.R."/>
            <person name="Banfield J.F."/>
        </authorList>
    </citation>
    <scope>NUCLEOTIDE SEQUENCE [LARGE SCALE GENOMIC DNA]</scope>
    <source>
        <strain evidence="3">WS_9</strain>
    </source>
</reference>
<comment type="similarity">
    <text evidence="1">Belongs to the membrane fusion protein (MFP) (TC 8.A.1) family.</text>
</comment>
<evidence type="ECO:0000256" key="2">
    <source>
        <dbReference type="SAM" id="MobiDB-lite"/>
    </source>
</evidence>
<dbReference type="AlphaFoldDB" id="A0A538TP44"/>
<gene>
    <name evidence="3" type="ORF">E6K79_04940</name>
</gene>
<evidence type="ECO:0000256" key="1">
    <source>
        <dbReference type="ARBA" id="ARBA00009477"/>
    </source>
</evidence>
<protein>
    <submittedName>
        <fullName evidence="3">Efflux RND transporter periplasmic adaptor subunit</fullName>
    </submittedName>
</protein>
<dbReference type="Gene3D" id="2.40.30.170">
    <property type="match status" value="1"/>
</dbReference>
<dbReference type="GO" id="GO:1990281">
    <property type="term" value="C:efflux pump complex"/>
    <property type="evidence" value="ECO:0007669"/>
    <property type="project" value="TreeGrafter"/>
</dbReference>
<dbReference type="PANTHER" id="PTHR30469">
    <property type="entry name" value="MULTIDRUG RESISTANCE PROTEIN MDTA"/>
    <property type="match status" value="1"/>
</dbReference>
<evidence type="ECO:0000313" key="3">
    <source>
        <dbReference type="EMBL" id="TMQ65403.1"/>
    </source>
</evidence>
<organism evidence="3 4">
    <name type="scientific">Eiseniibacteriota bacterium</name>
    <dbReference type="NCBI Taxonomy" id="2212470"/>
    <lineage>
        <taxon>Bacteria</taxon>
        <taxon>Candidatus Eiseniibacteriota</taxon>
    </lineage>
</organism>
<dbReference type="Gene3D" id="1.10.287.470">
    <property type="entry name" value="Helix hairpin bin"/>
    <property type="match status" value="1"/>
</dbReference>
<dbReference type="Gene3D" id="2.40.50.100">
    <property type="match status" value="1"/>
</dbReference>
<dbReference type="PANTHER" id="PTHR30469:SF38">
    <property type="entry name" value="HLYD FAMILY SECRETION PROTEIN"/>
    <property type="match status" value="1"/>
</dbReference>
<sequence>MEGRDREPARYPDAPGTSGGGACVPDPPGRGIVRSGPEPGARRGPHAGGDMIARRLGDAFRRFAPLMILPLTVGLLGAGCSGPSPEPASRTDAATRQSSVPRVRVAAALPTSEGGTSFATYLEAEREAELVAETDGDIFEIRVVEGQRVEEGDTLLIIDDRDERLALQRDEAERAWALSQLNRAQALDQQGHVAAREVEQARLQLDRAEAALGLSQVALSRCAVRAPIAGLAWMIRVQPLHRVVVGQPLLRVTDPYRLRASAYLPSAFRGAVRPGTRVRLEPARGGAPIEATVSRVDPLTDPASGTFKVVATFRSRSASPEAGAEARFVLPVQPGDESCTVPGTTIVEAEGGSTWVWRCDSDRVHRCVVRLGPSHGDAIQIESGLGGHGNVVVGTDRPLRDGSVVEIVDSR</sequence>
<comment type="caution">
    <text evidence="3">The sequence shown here is derived from an EMBL/GenBank/DDBJ whole genome shotgun (WGS) entry which is preliminary data.</text>
</comment>
<feature type="region of interest" description="Disordered" evidence="2">
    <location>
        <begin position="81"/>
        <end position="101"/>
    </location>
</feature>
<feature type="compositionally biased region" description="Basic and acidic residues" evidence="2">
    <location>
        <begin position="1"/>
        <end position="10"/>
    </location>
</feature>
<dbReference type="GO" id="GO:0015562">
    <property type="term" value="F:efflux transmembrane transporter activity"/>
    <property type="evidence" value="ECO:0007669"/>
    <property type="project" value="TreeGrafter"/>
</dbReference>
<accession>A0A538TP44</accession>
<dbReference type="Proteomes" id="UP000317691">
    <property type="component" value="Unassembled WGS sequence"/>
</dbReference>